<gene>
    <name evidence="2" type="ORF">BGZ65_010231</name>
</gene>
<protein>
    <submittedName>
        <fullName evidence="2">Uncharacterized protein</fullName>
    </submittedName>
</protein>
<name>A0A9P6IPI1_9FUNG</name>
<dbReference type="Proteomes" id="UP000749646">
    <property type="component" value="Unassembled WGS sequence"/>
</dbReference>
<comment type="caution">
    <text evidence="2">The sequence shown here is derived from an EMBL/GenBank/DDBJ whole genome shotgun (WGS) entry which is preliminary data.</text>
</comment>
<accession>A0A9P6IPI1</accession>
<dbReference type="EMBL" id="JAAAHW010009523">
    <property type="protein sequence ID" value="KAF9939520.1"/>
    <property type="molecule type" value="Genomic_DNA"/>
</dbReference>
<evidence type="ECO:0000256" key="1">
    <source>
        <dbReference type="SAM" id="MobiDB-lite"/>
    </source>
</evidence>
<keyword evidence="3" id="KW-1185">Reference proteome</keyword>
<proteinExistence type="predicted"/>
<evidence type="ECO:0000313" key="2">
    <source>
        <dbReference type="EMBL" id="KAF9939520.1"/>
    </source>
</evidence>
<organism evidence="2 3">
    <name type="scientific">Modicella reniformis</name>
    <dbReference type="NCBI Taxonomy" id="1440133"/>
    <lineage>
        <taxon>Eukaryota</taxon>
        <taxon>Fungi</taxon>
        <taxon>Fungi incertae sedis</taxon>
        <taxon>Mucoromycota</taxon>
        <taxon>Mortierellomycotina</taxon>
        <taxon>Mortierellomycetes</taxon>
        <taxon>Mortierellales</taxon>
        <taxon>Mortierellaceae</taxon>
        <taxon>Modicella</taxon>
    </lineage>
</organism>
<sequence length="70" mass="8341">MTTTVTNEKDDESEYDMMGTSGIGAYNDEKRRQYFETEMTVEELYEVRTDIARRIQRVVQQVKQQLVDRD</sequence>
<feature type="region of interest" description="Disordered" evidence="1">
    <location>
        <begin position="1"/>
        <end position="23"/>
    </location>
</feature>
<reference evidence="2" key="1">
    <citation type="journal article" date="2020" name="Fungal Divers.">
        <title>Resolving the Mortierellaceae phylogeny through synthesis of multi-gene phylogenetics and phylogenomics.</title>
        <authorList>
            <person name="Vandepol N."/>
            <person name="Liber J."/>
            <person name="Desiro A."/>
            <person name="Na H."/>
            <person name="Kennedy M."/>
            <person name="Barry K."/>
            <person name="Grigoriev I.V."/>
            <person name="Miller A.N."/>
            <person name="O'Donnell K."/>
            <person name="Stajich J.E."/>
            <person name="Bonito G."/>
        </authorList>
    </citation>
    <scope>NUCLEOTIDE SEQUENCE</scope>
    <source>
        <strain evidence="2">MES-2147</strain>
    </source>
</reference>
<evidence type="ECO:0000313" key="3">
    <source>
        <dbReference type="Proteomes" id="UP000749646"/>
    </source>
</evidence>
<dbReference type="AlphaFoldDB" id="A0A9P6IPI1"/>